<dbReference type="Pfam" id="PF06676">
    <property type="entry name" value="DUF1178"/>
    <property type="match status" value="1"/>
</dbReference>
<comment type="caution">
    <text evidence="1">The sequence shown here is derived from an EMBL/GenBank/DDBJ whole genome shotgun (WGS) entry which is preliminary data.</text>
</comment>
<proteinExistence type="predicted"/>
<dbReference type="PIRSF" id="PIRSF032131">
    <property type="entry name" value="UCP032131"/>
    <property type="match status" value="1"/>
</dbReference>
<dbReference type="InterPro" id="IPR009562">
    <property type="entry name" value="DUF1178"/>
</dbReference>
<evidence type="ECO:0000313" key="1">
    <source>
        <dbReference type="EMBL" id="NYT86526.1"/>
    </source>
</evidence>
<dbReference type="EMBL" id="JACCEV010000003">
    <property type="protein sequence ID" value="NYT86526.1"/>
    <property type="molecule type" value="Genomic_DNA"/>
</dbReference>
<name>A0A853H0M2_9BURK</name>
<dbReference type="AlphaFoldDB" id="A0A853H0M2"/>
<dbReference type="RefSeq" id="WP_130040174.1">
    <property type="nucleotide sequence ID" value="NZ_JACCEV010000003.1"/>
</dbReference>
<gene>
    <name evidence="1" type="ORF">H0A62_13015</name>
</gene>
<sequence>MSLKVFDLQCDQDHVFEGWFGSADNYESQQAGGLLSCPVCNSRQISKKLSAPRLNVSHIKETAAPSAGAGNAVAAPSSSQVAQLQAQVLRHIRQMIRSTEDVGVRFAQEVRSMHEGETEERAIRGVATQEEREELANEGISVMPIPDFLDDERLQ</sequence>
<evidence type="ECO:0000313" key="2">
    <source>
        <dbReference type="Proteomes" id="UP000554144"/>
    </source>
</evidence>
<organism evidence="1 2">
    <name type="scientific">Pollutimonas harenae</name>
    <dbReference type="NCBI Taxonomy" id="657015"/>
    <lineage>
        <taxon>Bacteria</taxon>
        <taxon>Pseudomonadati</taxon>
        <taxon>Pseudomonadota</taxon>
        <taxon>Betaproteobacteria</taxon>
        <taxon>Burkholderiales</taxon>
        <taxon>Alcaligenaceae</taxon>
        <taxon>Pollutimonas</taxon>
    </lineage>
</organism>
<dbReference type="OrthoDB" id="5295943at2"/>
<dbReference type="Proteomes" id="UP000554144">
    <property type="component" value="Unassembled WGS sequence"/>
</dbReference>
<accession>A0A853H0M2</accession>
<keyword evidence="2" id="KW-1185">Reference proteome</keyword>
<reference evidence="1 2" key="1">
    <citation type="submission" date="2020-07" db="EMBL/GenBank/DDBJ databases">
        <title>Taxonomic revisions and descriptions of new bacterial species based on genomic comparisons in the high-G+C-content subgroup of the family Alcaligenaceae.</title>
        <authorList>
            <person name="Szabo A."/>
            <person name="Felfoldi T."/>
        </authorList>
    </citation>
    <scope>NUCLEOTIDE SEQUENCE [LARGE SCALE GENOMIC DNA]</scope>
    <source>
        <strain evidence="1 2">DSM 25667</strain>
    </source>
</reference>
<protein>
    <submittedName>
        <fullName evidence="1">DUF1178 family protein</fullName>
    </submittedName>
</protein>